<comment type="subunit">
    <text evidence="4 6">Monomer.</text>
</comment>
<dbReference type="GO" id="GO:0005829">
    <property type="term" value="C:cytosol"/>
    <property type="evidence" value="ECO:0007669"/>
    <property type="project" value="TreeGrafter"/>
</dbReference>
<dbReference type="InterPro" id="IPR001288">
    <property type="entry name" value="Translation_initiation_fac_3"/>
</dbReference>
<dbReference type="EMBL" id="VGIY01000184">
    <property type="protein sequence ID" value="MBM3317770.1"/>
    <property type="molecule type" value="Genomic_DNA"/>
</dbReference>
<dbReference type="GO" id="GO:0043022">
    <property type="term" value="F:ribosome binding"/>
    <property type="evidence" value="ECO:0007669"/>
    <property type="project" value="TreeGrafter"/>
</dbReference>
<dbReference type="PROSITE" id="PS00938">
    <property type="entry name" value="IF3"/>
    <property type="match status" value="1"/>
</dbReference>
<keyword evidence="3 4" id="KW-0648">Protein biosynthesis</keyword>
<dbReference type="InterPro" id="IPR019815">
    <property type="entry name" value="Translation_initiation_fac_3_C"/>
</dbReference>
<dbReference type="GO" id="GO:0016020">
    <property type="term" value="C:membrane"/>
    <property type="evidence" value="ECO:0007669"/>
    <property type="project" value="TreeGrafter"/>
</dbReference>
<dbReference type="FunFam" id="3.30.110.10:FF:000001">
    <property type="entry name" value="Translation initiation factor IF-3"/>
    <property type="match status" value="1"/>
</dbReference>
<comment type="function">
    <text evidence="4 6">IF-3 binds to the 30S ribosomal subunit and shifts the equilibrium between 70S ribosomes and their 50S and 30S subunits in favor of the free subunits, thus enhancing the availability of 30S subunits on which protein synthesis initiation begins.</text>
</comment>
<proteinExistence type="inferred from homology"/>
<evidence type="ECO:0000256" key="2">
    <source>
        <dbReference type="ARBA" id="ARBA00022540"/>
    </source>
</evidence>
<dbReference type="NCBIfam" id="TIGR00168">
    <property type="entry name" value="infC"/>
    <property type="match status" value="1"/>
</dbReference>
<sequence>MVRVVDEQGEQVGVMAVSEALRLAKERDSDLVEVAPMARPPVCRIMDYGRYKYEQAKRLRKAKQKTHQAQLKEIKMRPKIGEHDYQVKVGHAREFLAKRDKVKFSVRFRGREIVHLEFGERILRRVIEDLEGLATVESGIRQEGHTMTMVVSPRPAK</sequence>
<organism evidence="9 10">
    <name type="scientific">Eiseniibacteriota bacterium</name>
    <dbReference type="NCBI Taxonomy" id="2212470"/>
    <lineage>
        <taxon>Bacteria</taxon>
        <taxon>Candidatus Eiseniibacteriota</taxon>
    </lineage>
</organism>
<dbReference type="HAMAP" id="MF_00080">
    <property type="entry name" value="IF_3"/>
    <property type="match status" value="1"/>
</dbReference>
<gene>
    <name evidence="4" type="primary">infC</name>
    <name evidence="9" type="ORF">FJY75_07940</name>
</gene>
<dbReference type="AlphaFoldDB" id="A0A937X9N5"/>
<evidence type="ECO:0000256" key="6">
    <source>
        <dbReference type="RuleBase" id="RU000646"/>
    </source>
</evidence>
<evidence type="ECO:0000256" key="5">
    <source>
        <dbReference type="NCBIfam" id="TIGR00168"/>
    </source>
</evidence>
<name>A0A937X9N5_UNCEI</name>
<reference evidence="9" key="1">
    <citation type="submission" date="2019-03" db="EMBL/GenBank/DDBJ databases">
        <title>Lake Tanganyika Metagenome-Assembled Genomes (MAGs).</title>
        <authorList>
            <person name="Tran P."/>
        </authorList>
    </citation>
    <scope>NUCLEOTIDE SEQUENCE</scope>
    <source>
        <strain evidence="9">M_DeepCast_400m_m2_100</strain>
    </source>
</reference>
<evidence type="ECO:0000259" key="7">
    <source>
        <dbReference type="Pfam" id="PF00707"/>
    </source>
</evidence>
<dbReference type="PANTHER" id="PTHR10938:SF0">
    <property type="entry name" value="TRANSLATION INITIATION FACTOR IF-3, MITOCHONDRIAL"/>
    <property type="match status" value="1"/>
</dbReference>
<evidence type="ECO:0000313" key="10">
    <source>
        <dbReference type="Proteomes" id="UP000748308"/>
    </source>
</evidence>
<evidence type="ECO:0000259" key="8">
    <source>
        <dbReference type="Pfam" id="PF05198"/>
    </source>
</evidence>
<keyword evidence="2 4" id="KW-0396">Initiation factor</keyword>
<protein>
    <recommendedName>
        <fullName evidence="4 5">Translation initiation factor IF-3</fullName>
    </recommendedName>
</protein>
<dbReference type="SUPFAM" id="SSF54364">
    <property type="entry name" value="Translation initiation factor IF3, N-terminal domain"/>
    <property type="match status" value="1"/>
</dbReference>
<feature type="domain" description="Translation initiation factor 3 N-terminal" evidence="8">
    <location>
        <begin position="2"/>
        <end position="62"/>
    </location>
</feature>
<comment type="similarity">
    <text evidence="1 4 6">Belongs to the IF-3 family.</text>
</comment>
<evidence type="ECO:0000256" key="3">
    <source>
        <dbReference type="ARBA" id="ARBA00022917"/>
    </source>
</evidence>
<dbReference type="Pfam" id="PF05198">
    <property type="entry name" value="IF3_N"/>
    <property type="match status" value="1"/>
</dbReference>
<comment type="caution">
    <text evidence="9">The sequence shown here is derived from an EMBL/GenBank/DDBJ whole genome shotgun (WGS) entry which is preliminary data.</text>
</comment>
<evidence type="ECO:0000313" key="9">
    <source>
        <dbReference type="EMBL" id="MBM3317770.1"/>
    </source>
</evidence>
<feature type="domain" description="Translation initiation factor 3 C-terminal" evidence="7">
    <location>
        <begin position="70"/>
        <end position="153"/>
    </location>
</feature>
<dbReference type="InterPro" id="IPR019813">
    <property type="entry name" value="Translation_initiation_fac3_CS"/>
</dbReference>
<dbReference type="Pfam" id="PF00707">
    <property type="entry name" value="IF3_C"/>
    <property type="match status" value="1"/>
</dbReference>
<dbReference type="InterPro" id="IPR036788">
    <property type="entry name" value="T_IF-3_C_sf"/>
</dbReference>
<dbReference type="PANTHER" id="PTHR10938">
    <property type="entry name" value="TRANSLATION INITIATION FACTOR IF-3"/>
    <property type="match status" value="1"/>
</dbReference>
<dbReference type="Proteomes" id="UP000748308">
    <property type="component" value="Unassembled WGS sequence"/>
</dbReference>
<evidence type="ECO:0000256" key="4">
    <source>
        <dbReference type="HAMAP-Rule" id="MF_00080"/>
    </source>
</evidence>
<dbReference type="Gene3D" id="3.30.110.10">
    <property type="entry name" value="Translation initiation factor 3 (IF-3), C-terminal domain"/>
    <property type="match status" value="1"/>
</dbReference>
<dbReference type="GO" id="GO:0032790">
    <property type="term" value="P:ribosome disassembly"/>
    <property type="evidence" value="ECO:0007669"/>
    <property type="project" value="TreeGrafter"/>
</dbReference>
<dbReference type="GO" id="GO:0003743">
    <property type="term" value="F:translation initiation factor activity"/>
    <property type="evidence" value="ECO:0007669"/>
    <property type="project" value="UniProtKB-UniRule"/>
</dbReference>
<keyword evidence="4" id="KW-0963">Cytoplasm</keyword>
<dbReference type="InterPro" id="IPR019814">
    <property type="entry name" value="Translation_initiation_fac_3_N"/>
</dbReference>
<dbReference type="SUPFAM" id="SSF55200">
    <property type="entry name" value="Translation initiation factor IF3, C-terminal domain"/>
    <property type="match status" value="1"/>
</dbReference>
<accession>A0A937X9N5</accession>
<dbReference type="Gene3D" id="3.10.20.80">
    <property type="entry name" value="Translation initiation factor 3 (IF-3), N-terminal domain"/>
    <property type="match status" value="1"/>
</dbReference>
<dbReference type="InterPro" id="IPR036787">
    <property type="entry name" value="T_IF-3_N_sf"/>
</dbReference>
<comment type="subcellular location">
    <subcellularLocation>
        <location evidence="4 6">Cytoplasm</location>
    </subcellularLocation>
</comment>
<evidence type="ECO:0000256" key="1">
    <source>
        <dbReference type="ARBA" id="ARBA00005439"/>
    </source>
</evidence>